<feature type="region of interest" description="Disordered" evidence="1">
    <location>
        <begin position="118"/>
        <end position="139"/>
    </location>
</feature>
<dbReference type="Proteomes" id="UP000235036">
    <property type="component" value="Unassembled WGS sequence"/>
</dbReference>
<reference evidence="2 3" key="1">
    <citation type="submission" date="2017-08" db="EMBL/GenBank/DDBJ databases">
        <title>Genomes of Fischerella (Mastigocladus) sp. strains.</title>
        <authorList>
            <person name="Miller S.R."/>
        </authorList>
    </citation>
    <scope>NUCLEOTIDE SEQUENCE [LARGE SCALE GENOMIC DNA]</scope>
    <source>
        <strain evidence="2 3">CCMEE 5323</strain>
    </source>
</reference>
<keyword evidence="3" id="KW-1185">Reference proteome</keyword>
<dbReference type="InterPro" id="IPR046599">
    <property type="entry name" value="DUF6658"/>
</dbReference>
<feature type="region of interest" description="Disordered" evidence="1">
    <location>
        <begin position="156"/>
        <end position="178"/>
    </location>
</feature>
<gene>
    <name evidence="2" type="ORF">CEN44_17865</name>
</gene>
<evidence type="ECO:0000256" key="1">
    <source>
        <dbReference type="SAM" id="MobiDB-lite"/>
    </source>
</evidence>
<evidence type="ECO:0000313" key="2">
    <source>
        <dbReference type="EMBL" id="PLZ87314.1"/>
    </source>
</evidence>
<dbReference type="EMBL" id="NRQW01000412">
    <property type="protein sequence ID" value="PLZ87314.1"/>
    <property type="molecule type" value="Genomic_DNA"/>
</dbReference>
<name>A0A2N6K063_FISMU</name>
<dbReference type="RefSeq" id="WP_016865743.1">
    <property type="nucleotide sequence ID" value="NZ_CAWNVR010000526.1"/>
</dbReference>
<protein>
    <submittedName>
        <fullName evidence="2">Uncharacterized protein</fullName>
    </submittedName>
</protein>
<organism evidence="2 3">
    <name type="scientific">Fischerella muscicola CCMEE 5323</name>
    <dbReference type="NCBI Taxonomy" id="2019572"/>
    <lineage>
        <taxon>Bacteria</taxon>
        <taxon>Bacillati</taxon>
        <taxon>Cyanobacteriota</taxon>
        <taxon>Cyanophyceae</taxon>
        <taxon>Nostocales</taxon>
        <taxon>Hapalosiphonaceae</taxon>
        <taxon>Fischerella</taxon>
    </lineage>
</organism>
<feature type="compositionally biased region" description="Polar residues" evidence="1">
    <location>
        <begin position="128"/>
        <end position="137"/>
    </location>
</feature>
<sequence length="178" mass="19362">MNRLITFVKKLRLRQVLTVFLAGLLLIVNTACSSKYAQGAQPYNPPVQAGGANNPYKAGGDNYTNLKMSKTGRDQASVQLNSQLLLADADKESELLYPGAETPVGRAYKEGELPIKSEKDFRPDAGNLIQNEPSVTQRAKDRIETVKEAVEEASGFLKEKASEAASRPELQKNPAVGK</sequence>
<dbReference type="Pfam" id="PF20363">
    <property type="entry name" value="DUF6658"/>
    <property type="match status" value="1"/>
</dbReference>
<proteinExistence type="predicted"/>
<dbReference type="AlphaFoldDB" id="A0A2N6K063"/>
<evidence type="ECO:0000313" key="3">
    <source>
        <dbReference type="Proteomes" id="UP000235036"/>
    </source>
</evidence>
<accession>A0A2N6K063</accession>
<comment type="caution">
    <text evidence="2">The sequence shown here is derived from an EMBL/GenBank/DDBJ whole genome shotgun (WGS) entry which is preliminary data.</text>
</comment>